<gene>
    <name evidence="5" type="primary">LOC111603761</name>
</gene>
<keyword evidence="4" id="KW-1185">Reference proteome</keyword>
<keyword evidence="1" id="KW-1015">Disulfide bond</keyword>
<evidence type="ECO:0000259" key="3">
    <source>
        <dbReference type="PROSITE" id="PS50041"/>
    </source>
</evidence>
<evidence type="ECO:0000256" key="1">
    <source>
        <dbReference type="ARBA" id="ARBA00023157"/>
    </source>
</evidence>
<evidence type="ECO:0000313" key="4">
    <source>
        <dbReference type="Proteomes" id="UP000504633"/>
    </source>
</evidence>
<evidence type="ECO:0000313" key="5">
    <source>
        <dbReference type="RefSeq" id="XP_023177261.1"/>
    </source>
</evidence>
<keyword evidence="2" id="KW-0732">Signal</keyword>
<dbReference type="CDD" id="cd00037">
    <property type="entry name" value="CLECT"/>
    <property type="match status" value="1"/>
</dbReference>
<dbReference type="PROSITE" id="PS00615">
    <property type="entry name" value="C_TYPE_LECTIN_1"/>
    <property type="match status" value="1"/>
</dbReference>
<dbReference type="SUPFAM" id="SSF56436">
    <property type="entry name" value="C-type lectin-like"/>
    <property type="match status" value="1"/>
</dbReference>
<dbReference type="PROSITE" id="PS50041">
    <property type="entry name" value="C_TYPE_LECTIN_2"/>
    <property type="match status" value="1"/>
</dbReference>
<dbReference type="InterPro" id="IPR001304">
    <property type="entry name" value="C-type_lectin-like"/>
</dbReference>
<dbReference type="Pfam" id="PF00059">
    <property type="entry name" value="Lectin_C"/>
    <property type="match status" value="1"/>
</dbReference>
<organism evidence="4 5">
    <name type="scientific">Drosophila hydei</name>
    <name type="common">Fruit fly</name>
    <dbReference type="NCBI Taxonomy" id="7224"/>
    <lineage>
        <taxon>Eukaryota</taxon>
        <taxon>Metazoa</taxon>
        <taxon>Ecdysozoa</taxon>
        <taxon>Arthropoda</taxon>
        <taxon>Hexapoda</taxon>
        <taxon>Insecta</taxon>
        <taxon>Pterygota</taxon>
        <taxon>Neoptera</taxon>
        <taxon>Endopterygota</taxon>
        <taxon>Diptera</taxon>
        <taxon>Brachycera</taxon>
        <taxon>Muscomorpha</taxon>
        <taxon>Ephydroidea</taxon>
        <taxon>Drosophilidae</taxon>
        <taxon>Drosophila</taxon>
    </lineage>
</organism>
<dbReference type="GeneID" id="111603761"/>
<dbReference type="PANTHER" id="PTHR22803">
    <property type="entry name" value="MANNOSE, PHOSPHOLIPASE, LECTIN RECEPTOR RELATED"/>
    <property type="match status" value="1"/>
</dbReference>
<dbReference type="AlphaFoldDB" id="A0A6J1MA98"/>
<dbReference type="InterPro" id="IPR016187">
    <property type="entry name" value="CTDL_fold"/>
</dbReference>
<dbReference type="RefSeq" id="XP_023177261.1">
    <property type="nucleotide sequence ID" value="XM_023321493.2"/>
</dbReference>
<dbReference type="InterPro" id="IPR050111">
    <property type="entry name" value="C-type_lectin/snaclec_domain"/>
</dbReference>
<feature type="chain" id="PRO_5026727151" evidence="2">
    <location>
        <begin position="21"/>
        <end position="164"/>
    </location>
</feature>
<feature type="signal peptide" evidence="2">
    <location>
        <begin position="1"/>
        <end position="20"/>
    </location>
</feature>
<dbReference type="SMART" id="SM00034">
    <property type="entry name" value="CLECT"/>
    <property type="match status" value="1"/>
</dbReference>
<sequence>MNVKIVLLLALLQLGHFAMSNETPDVTAQTNDLGKCLSSCKDFPIRIGTKLYYIESKLKVNWFGAVESCRKLGGYLLNIESATEMDLIVAITSSDRFWISSNCLAKDRDFISITTGVAMPYNRWQAGQPDNQAGNEYCVQATALGLSDEPCASLLSYVCQANIL</sequence>
<proteinExistence type="predicted"/>
<accession>A0A6J1MA98</accession>
<dbReference type="Proteomes" id="UP000504633">
    <property type="component" value="Unplaced"/>
</dbReference>
<evidence type="ECO:0000256" key="2">
    <source>
        <dbReference type="SAM" id="SignalP"/>
    </source>
</evidence>
<dbReference type="InterPro" id="IPR018378">
    <property type="entry name" value="C-type_lectin_CS"/>
</dbReference>
<dbReference type="OMA" id="YVCQANI"/>
<dbReference type="InterPro" id="IPR016186">
    <property type="entry name" value="C-type_lectin-like/link_sf"/>
</dbReference>
<name>A0A6J1MA98_DROHY</name>
<dbReference type="Gene3D" id="3.10.100.10">
    <property type="entry name" value="Mannose-Binding Protein A, subunit A"/>
    <property type="match status" value="1"/>
</dbReference>
<feature type="domain" description="C-type lectin" evidence="3">
    <location>
        <begin position="47"/>
        <end position="160"/>
    </location>
</feature>
<protein>
    <submittedName>
        <fullName evidence="5">C-type lectin 37Db-like</fullName>
    </submittedName>
</protein>
<dbReference type="KEGG" id="dhe:111603761"/>
<reference evidence="5" key="1">
    <citation type="submission" date="2025-08" db="UniProtKB">
        <authorList>
            <consortium name="RefSeq"/>
        </authorList>
    </citation>
    <scope>IDENTIFICATION</scope>
    <source>
        <strain evidence="5">15085-1641.00</strain>
        <tissue evidence="5">Whole body</tissue>
    </source>
</reference>
<dbReference type="OrthoDB" id="7950296at2759"/>